<dbReference type="AlphaFoldDB" id="A0A6A4TR23"/>
<evidence type="ECO:0000313" key="2">
    <source>
        <dbReference type="Proteomes" id="UP000438429"/>
    </source>
</evidence>
<gene>
    <name evidence="1" type="ORF">F2P81_001740</name>
</gene>
<dbReference type="EMBL" id="VEVO01000002">
    <property type="protein sequence ID" value="KAF0045211.1"/>
    <property type="molecule type" value="Genomic_DNA"/>
</dbReference>
<comment type="caution">
    <text evidence="1">The sequence shown here is derived from an EMBL/GenBank/DDBJ whole genome shotgun (WGS) entry which is preliminary data.</text>
</comment>
<proteinExistence type="predicted"/>
<accession>A0A6A4TR23</accession>
<protein>
    <submittedName>
        <fullName evidence="1">Uncharacterized protein</fullName>
    </submittedName>
</protein>
<evidence type="ECO:0000313" key="1">
    <source>
        <dbReference type="EMBL" id="KAF0045211.1"/>
    </source>
</evidence>
<dbReference type="Proteomes" id="UP000438429">
    <property type="component" value="Unassembled WGS sequence"/>
</dbReference>
<name>A0A6A4TR23_SCOMX</name>
<sequence length="101" mass="11934">MQFRSRQIESLLFSAAEYCSLDAVLYLRWVLFSFCRDIMRIRPSVVRDALLQQEAFKKLYNTQCFFNTEKRQTHCPCPTLCFRDNTGGECVKYVFTVLLLT</sequence>
<reference evidence="1 2" key="1">
    <citation type="submission" date="2019-06" db="EMBL/GenBank/DDBJ databases">
        <title>Draft genomes of female and male turbot (Scophthalmus maximus).</title>
        <authorList>
            <person name="Xu H."/>
            <person name="Xu X.-W."/>
            <person name="Shao C."/>
            <person name="Chen S."/>
        </authorList>
    </citation>
    <scope>NUCLEOTIDE SEQUENCE [LARGE SCALE GENOMIC DNA]</scope>
    <source>
        <strain evidence="1">Ysfricsl-2016a</strain>
        <tissue evidence="1">Blood</tissue>
    </source>
</reference>
<organism evidence="1 2">
    <name type="scientific">Scophthalmus maximus</name>
    <name type="common">Turbot</name>
    <name type="synonym">Psetta maxima</name>
    <dbReference type="NCBI Taxonomy" id="52904"/>
    <lineage>
        <taxon>Eukaryota</taxon>
        <taxon>Metazoa</taxon>
        <taxon>Chordata</taxon>
        <taxon>Craniata</taxon>
        <taxon>Vertebrata</taxon>
        <taxon>Euteleostomi</taxon>
        <taxon>Actinopterygii</taxon>
        <taxon>Neopterygii</taxon>
        <taxon>Teleostei</taxon>
        <taxon>Neoteleostei</taxon>
        <taxon>Acanthomorphata</taxon>
        <taxon>Carangaria</taxon>
        <taxon>Pleuronectiformes</taxon>
        <taxon>Pleuronectoidei</taxon>
        <taxon>Scophthalmidae</taxon>
        <taxon>Scophthalmus</taxon>
    </lineage>
</organism>